<organism evidence="2 3">
    <name type="scientific">Hypsizygus marmoreus</name>
    <name type="common">White beech mushroom</name>
    <name type="synonym">Agaricus marmoreus</name>
    <dbReference type="NCBI Taxonomy" id="39966"/>
    <lineage>
        <taxon>Eukaryota</taxon>
        <taxon>Fungi</taxon>
        <taxon>Dikarya</taxon>
        <taxon>Basidiomycota</taxon>
        <taxon>Agaricomycotina</taxon>
        <taxon>Agaricomycetes</taxon>
        <taxon>Agaricomycetidae</taxon>
        <taxon>Agaricales</taxon>
        <taxon>Tricholomatineae</taxon>
        <taxon>Lyophyllaceae</taxon>
        <taxon>Hypsizygus</taxon>
    </lineage>
</organism>
<feature type="transmembrane region" description="Helical" evidence="1">
    <location>
        <begin position="71"/>
        <end position="91"/>
    </location>
</feature>
<dbReference type="EMBL" id="LUEZ02000079">
    <property type="protein sequence ID" value="RDB19547.1"/>
    <property type="molecule type" value="Genomic_DNA"/>
</dbReference>
<comment type="caution">
    <text evidence="2">The sequence shown here is derived from an EMBL/GenBank/DDBJ whole genome shotgun (WGS) entry which is preliminary data.</text>
</comment>
<feature type="transmembrane region" description="Helical" evidence="1">
    <location>
        <begin position="191"/>
        <end position="212"/>
    </location>
</feature>
<keyword evidence="1" id="KW-0812">Transmembrane</keyword>
<feature type="transmembrane region" description="Helical" evidence="1">
    <location>
        <begin position="98"/>
        <end position="122"/>
    </location>
</feature>
<accession>A0A369JG24</accession>
<evidence type="ECO:0000313" key="2">
    <source>
        <dbReference type="EMBL" id="RDB19547.1"/>
    </source>
</evidence>
<gene>
    <name evidence="2" type="ORF">Hypma_013386</name>
</gene>
<reference evidence="2" key="1">
    <citation type="submission" date="2018-04" db="EMBL/GenBank/DDBJ databases">
        <title>Whole genome sequencing of Hypsizygus marmoreus.</title>
        <authorList>
            <person name="Choi I.-G."/>
            <person name="Min B."/>
            <person name="Kim J.-G."/>
            <person name="Kim S."/>
            <person name="Oh Y.-L."/>
            <person name="Kong W.-S."/>
            <person name="Park H."/>
            <person name="Jeong J."/>
            <person name="Song E.-S."/>
        </authorList>
    </citation>
    <scope>NUCLEOTIDE SEQUENCE [LARGE SCALE GENOMIC DNA]</scope>
    <source>
        <strain evidence="2">51987-8</strain>
    </source>
</reference>
<dbReference type="STRING" id="39966.A0A369JG24"/>
<name>A0A369JG24_HYPMA</name>
<keyword evidence="1" id="KW-1133">Transmembrane helix</keyword>
<dbReference type="InParanoid" id="A0A369JG24"/>
<sequence length="717" mass="80199">MRREPRYLSLQDAVYDDSQPEFDPRHLQGPPASNETLKALPSPVLFPGGLPKPRRRHPFADTFEAPEWRQILIHIGLCLVAYPLLMIFIVIARRKPLFWTRFIVSMGCGAIGLVLGLSLLHLGKNFLEAATWATVIHQSRVEDSPGVKLKDLAANSADPMSAWAAVRLLWDRYMYRGTSRENRGHYDRRPWSLFILFFLLLVCVAGSLPFVLGRLVDITTTIIHQREHYQEVAVMGDNSDTDIARATALKFAFDDFSLTWTLAPFSNHGSLPPVVSFQYKDDTVYFSETILSQLLPNGSGFGTFDSEATDPSIKLDKFKEITTDASKDVEPGAILRFPRWGTRLHCVKIPNPETNLVTRSLNTFTYIFTPKSVLQSLFSTFNMDVPTMNPFDASAVLQGNDTLPQDLDPNETALGAAFYDNGVGHSFKSQPLPTDTTDGRGWVTIEHILVRLNTSYTPNGKFPRLSDQSVPDITGKPTFIGYDAAVCVQLFEPWIIETFNSTSGLPSTLRLVEPGSEVRSVDTDKLVERLSGTPLVDPAMTRKLNSTKLDEVYDVSHTNSINQMLKDNGRDAFYVPSPTVISYTDGSGPLGYTELSETFFAQARGLADASNILPYFSGTGKLLARRYPDRVLSSASVNPLYMSIYLLLVLIFGLLAGFFVPKLPLNVPHRGFEVYSWMAAFHADELVGERRNVGIARNMELDDIEHQMGELRFRYVK</sequence>
<evidence type="ECO:0000313" key="3">
    <source>
        <dbReference type="Proteomes" id="UP000076154"/>
    </source>
</evidence>
<dbReference type="AlphaFoldDB" id="A0A369JG24"/>
<dbReference type="Proteomes" id="UP000076154">
    <property type="component" value="Unassembled WGS sequence"/>
</dbReference>
<proteinExistence type="predicted"/>
<keyword evidence="3" id="KW-1185">Reference proteome</keyword>
<dbReference type="OrthoDB" id="8191639at2759"/>
<feature type="transmembrane region" description="Helical" evidence="1">
    <location>
        <begin position="640"/>
        <end position="660"/>
    </location>
</feature>
<keyword evidence="1" id="KW-0472">Membrane</keyword>
<evidence type="ECO:0000256" key="1">
    <source>
        <dbReference type="SAM" id="Phobius"/>
    </source>
</evidence>
<protein>
    <submittedName>
        <fullName evidence="2">Uncharacterized protein</fullName>
    </submittedName>
</protein>